<proteinExistence type="inferred from homology"/>
<protein>
    <submittedName>
        <fullName evidence="3">Uncharacterized protein YndB with AHSA1/START domain</fullName>
    </submittedName>
</protein>
<feature type="domain" description="Activator of Hsp90 ATPase homologue 1/2-like C-terminal" evidence="2">
    <location>
        <begin position="13"/>
        <end position="134"/>
    </location>
</feature>
<evidence type="ECO:0000256" key="1">
    <source>
        <dbReference type="ARBA" id="ARBA00006817"/>
    </source>
</evidence>
<dbReference type="Gene3D" id="3.30.530.20">
    <property type="match status" value="1"/>
</dbReference>
<comment type="caution">
    <text evidence="3">The sequence shown here is derived from an EMBL/GenBank/DDBJ whole genome shotgun (WGS) entry which is preliminary data.</text>
</comment>
<comment type="similarity">
    <text evidence="1">Belongs to the AHA1 family.</text>
</comment>
<evidence type="ECO:0000259" key="2">
    <source>
        <dbReference type="Pfam" id="PF08327"/>
    </source>
</evidence>
<name>A0ABU0KUT7_9BACL</name>
<organism evidence="3 4">
    <name type="scientific">Paenibacillus brasilensis</name>
    <dbReference type="NCBI Taxonomy" id="128574"/>
    <lineage>
        <taxon>Bacteria</taxon>
        <taxon>Bacillati</taxon>
        <taxon>Bacillota</taxon>
        <taxon>Bacilli</taxon>
        <taxon>Bacillales</taxon>
        <taxon>Paenibacillaceae</taxon>
        <taxon>Paenibacillus</taxon>
    </lineage>
</organism>
<evidence type="ECO:0000313" key="4">
    <source>
        <dbReference type="Proteomes" id="UP001242811"/>
    </source>
</evidence>
<sequence length="153" mass="17522">MKELKYEIYIGGTPEQVWACLVSPEYVQQIYYASIIRSSFKEGELLEYVGPGPEGEEIVHVYGTLLEYTPLKHLCFTHKVGPAYLKEGQENYESRISWRLEPVGGCTKLSLIHDQWHPDDPSYEPSDSAWWHVLSNTKTLIETGHTLDFGSNK</sequence>
<evidence type="ECO:0000313" key="3">
    <source>
        <dbReference type="EMBL" id="MDQ0493205.1"/>
    </source>
</evidence>
<dbReference type="Proteomes" id="UP001242811">
    <property type="component" value="Unassembled WGS sequence"/>
</dbReference>
<dbReference type="InterPro" id="IPR013538">
    <property type="entry name" value="ASHA1/2-like_C"/>
</dbReference>
<keyword evidence="4" id="KW-1185">Reference proteome</keyword>
<dbReference type="SUPFAM" id="SSF55961">
    <property type="entry name" value="Bet v1-like"/>
    <property type="match status" value="1"/>
</dbReference>
<accession>A0ABU0KUT7</accession>
<dbReference type="EMBL" id="JAUSWA010000006">
    <property type="protein sequence ID" value="MDQ0493205.1"/>
    <property type="molecule type" value="Genomic_DNA"/>
</dbReference>
<dbReference type="Pfam" id="PF08327">
    <property type="entry name" value="AHSA1"/>
    <property type="match status" value="1"/>
</dbReference>
<reference evidence="3 4" key="1">
    <citation type="submission" date="2023-07" db="EMBL/GenBank/DDBJ databases">
        <title>Genomic Encyclopedia of Type Strains, Phase IV (KMG-IV): sequencing the most valuable type-strain genomes for metagenomic binning, comparative biology and taxonomic classification.</title>
        <authorList>
            <person name="Goeker M."/>
        </authorList>
    </citation>
    <scope>NUCLEOTIDE SEQUENCE [LARGE SCALE GENOMIC DNA]</scope>
    <source>
        <strain evidence="3 4">DSM 14914</strain>
    </source>
</reference>
<dbReference type="InterPro" id="IPR023393">
    <property type="entry name" value="START-like_dom_sf"/>
</dbReference>
<gene>
    <name evidence="3" type="ORF">QOZ95_001363</name>
</gene>
<dbReference type="RefSeq" id="WP_152381736.1">
    <property type="nucleotide sequence ID" value="NZ_CP045298.1"/>
</dbReference>